<sequence>MKTFVLLAALATLGFTAPTGVNKRDLADRSNFDGIYIGPSVEGETVAEKRQFVGTYVPAGEEGETAEKRALADRSNFDGIYIGPSVEGETAVEKRQFAPNKAEAKAITGIACQQLGGNSWLASLSALMGLPRPVVMSLLGKKALPTIIILNPPQRDMSTPSVPPPSYRVKLRHVNCTKQQATRSTSSDDCQTTVNWTPEQSPHDHPTGNSRPLTRQDFVDNFTNIARGLCDGGYSHPQDVEIIAADIVWEGPTPTTSPFTHDYDGLFRSHLRIMSQRNTGDHIQVNYFRAVVEQRAPTDVGRDGLCGGNSLTRPGLGTRTSGHLLAYLGIGTHGSSLQYGRKSCLPHYSAAEMGHAGGGGVVVVVADSIPDFDYAVEIGYCDRHARPHFGPVDVWDCLGMCCFYSD</sequence>
<dbReference type="EMBL" id="JAPUUL010000264">
    <property type="protein sequence ID" value="KAJ8131588.1"/>
    <property type="molecule type" value="Genomic_DNA"/>
</dbReference>
<gene>
    <name evidence="1" type="ORF">O1611_g2039</name>
</gene>
<reference evidence="1" key="1">
    <citation type="submission" date="2022-12" db="EMBL/GenBank/DDBJ databases">
        <title>Genome Sequence of Lasiodiplodia mahajangana.</title>
        <authorList>
            <person name="Buettner E."/>
        </authorList>
    </citation>
    <scope>NUCLEOTIDE SEQUENCE</scope>
    <source>
        <strain evidence="1">VT137</strain>
    </source>
</reference>
<protein>
    <submittedName>
        <fullName evidence="1">Uncharacterized protein</fullName>
    </submittedName>
</protein>
<evidence type="ECO:0000313" key="2">
    <source>
        <dbReference type="Proteomes" id="UP001153332"/>
    </source>
</evidence>
<keyword evidence="2" id="KW-1185">Reference proteome</keyword>
<accession>A0ACC2JWK4</accession>
<proteinExistence type="predicted"/>
<dbReference type="Proteomes" id="UP001153332">
    <property type="component" value="Unassembled WGS sequence"/>
</dbReference>
<evidence type="ECO:0000313" key="1">
    <source>
        <dbReference type="EMBL" id="KAJ8131588.1"/>
    </source>
</evidence>
<comment type="caution">
    <text evidence="1">The sequence shown here is derived from an EMBL/GenBank/DDBJ whole genome shotgun (WGS) entry which is preliminary data.</text>
</comment>
<name>A0ACC2JWK4_9PEZI</name>
<organism evidence="1 2">
    <name type="scientific">Lasiodiplodia mahajangana</name>
    <dbReference type="NCBI Taxonomy" id="1108764"/>
    <lineage>
        <taxon>Eukaryota</taxon>
        <taxon>Fungi</taxon>
        <taxon>Dikarya</taxon>
        <taxon>Ascomycota</taxon>
        <taxon>Pezizomycotina</taxon>
        <taxon>Dothideomycetes</taxon>
        <taxon>Dothideomycetes incertae sedis</taxon>
        <taxon>Botryosphaeriales</taxon>
        <taxon>Botryosphaeriaceae</taxon>
        <taxon>Lasiodiplodia</taxon>
    </lineage>
</organism>